<name>A0A0A9B8T5_ARUDO</name>
<evidence type="ECO:0000313" key="1">
    <source>
        <dbReference type="EMBL" id="JAD60404.1"/>
    </source>
</evidence>
<sequence>MTKNQELRGQERENRRATKHQILTTNVQFLNRRTLQMYKTNQERQIH</sequence>
<dbReference type="AlphaFoldDB" id="A0A0A9B8T5"/>
<reference evidence="1" key="1">
    <citation type="submission" date="2014-09" db="EMBL/GenBank/DDBJ databases">
        <authorList>
            <person name="Magalhaes I.L.F."/>
            <person name="Oliveira U."/>
            <person name="Santos F.R."/>
            <person name="Vidigal T.H.D.A."/>
            <person name="Brescovit A.D."/>
            <person name="Santos A.J."/>
        </authorList>
    </citation>
    <scope>NUCLEOTIDE SEQUENCE</scope>
    <source>
        <tissue evidence="1">Shoot tissue taken approximately 20 cm above the soil surface</tissue>
    </source>
</reference>
<protein>
    <submittedName>
        <fullName evidence="1">Uncharacterized protein</fullName>
    </submittedName>
</protein>
<organism evidence="1">
    <name type="scientific">Arundo donax</name>
    <name type="common">Giant reed</name>
    <name type="synonym">Donax arundinaceus</name>
    <dbReference type="NCBI Taxonomy" id="35708"/>
    <lineage>
        <taxon>Eukaryota</taxon>
        <taxon>Viridiplantae</taxon>
        <taxon>Streptophyta</taxon>
        <taxon>Embryophyta</taxon>
        <taxon>Tracheophyta</taxon>
        <taxon>Spermatophyta</taxon>
        <taxon>Magnoliopsida</taxon>
        <taxon>Liliopsida</taxon>
        <taxon>Poales</taxon>
        <taxon>Poaceae</taxon>
        <taxon>PACMAD clade</taxon>
        <taxon>Arundinoideae</taxon>
        <taxon>Arundineae</taxon>
        <taxon>Arundo</taxon>
    </lineage>
</organism>
<dbReference type="EMBL" id="GBRH01237491">
    <property type="protein sequence ID" value="JAD60404.1"/>
    <property type="molecule type" value="Transcribed_RNA"/>
</dbReference>
<accession>A0A0A9B8T5</accession>
<proteinExistence type="predicted"/>
<reference evidence="1" key="2">
    <citation type="journal article" date="2015" name="Data Brief">
        <title>Shoot transcriptome of the giant reed, Arundo donax.</title>
        <authorList>
            <person name="Barrero R.A."/>
            <person name="Guerrero F.D."/>
            <person name="Moolhuijzen P."/>
            <person name="Goolsby J.A."/>
            <person name="Tidwell J."/>
            <person name="Bellgard S.E."/>
            <person name="Bellgard M.I."/>
        </authorList>
    </citation>
    <scope>NUCLEOTIDE SEQUENCE</scope>
    <source>
        <tissue evidence="1">Shoot tissue taken approximately 20 cm above the soil surface</tissue>
    </source>
</reference>